<dbReference type="Pfam" id="PF01243">
    <property type="entry name" value="PNPOx_N"/>
    <property type="match status" value="1"/>
</dbReference>
<sequence>MKKEIDLAEQQQAYQTFLQTQKTIMISSITTEGLPLISYAPYILNEGKLYIYISRISDHHASIQQSECIQAMLIADEVHSPNLFARERLRFVCRPRLVEEHTHEVVFQQFEEKFKKPMIDLLRGLDFSLFELTPLEGRYVVGFGKAFDVNLLENTISHVVIDKK</sequence>
<comment type="caution">
    <text evidence="3">The sequence shown here is derived from an EMBL/GenBank/DDBJ whole genome shotgun (WGS) entry which is preliminary data.</text>
</comment>
<feature type="domain" description="Pyridoxamine 5'-phosphate oxidase N-terminal" evidence="2">
    <location>
        <begin position="12"/>
        <end position="140"/>
    </location>
</feature>
<name>A0ABU9LLW8_9BACL</name>
<dbReference type="InterPro" id="IPR052019">
    <property type="entry name" value="F420H2_bilvrd_red/Heme_oxyg"/>
</dbReference>
<dbReference type="InterPro" id="IPR012349">
    <property type="entry name" value="Split_barrel_FMN-bd"/>
</dbReference>
<dbReference type="RefSeq" id="WP_087682000.1">
    <property type="nucleotide sequence ID" value="NZ_JBCEWA010000008.1"/>
</dbReference>
<dbReference type="PANTHER" id="PTHR35176">
    <property type="entry name" value="HEME OXYGENASE HI_0854-RELATED"/>
    <property type="match status" value="1"/>
</dbReference>
<dbReference type="InterPro" id="IPR014419">
    <property type="entry name" value="HutZ"/>
</dbReference>
<keyword evidence="4" id="KW-1185">Reference proteome</keyword>
<proteinExistence type="predicted"/>
<dbReference type="PIRSF" id="PIRSF004633">
    <property type="entry name" value="UCP_PLP_oxd"/>
    <property type="match status" value="1"/>
</dbReference>
<protein>
    <submittedName>
        <fullName evidence="3">Pyridoxamine 5'-phosphate oxidase family protein</fullName>
    </submittedName>
</protein>
<reference evidence="3 4" key="1">
    <citation type="submission" date="2024-04" db="EMBL/GenBank/DDBJ databases">
        <authorList>
            <person name="Wu Y.S."/>
            <person name="Zhang L."/>
        </authorList>
    </citation>
    <scope>NUCLEOTIDE SEQUENCE [LARGE SCALE GENOMIC DNA]</scope>
    <source>
        <strain evidence="3 4">KG-01</strain>
    </source>
</reference>
<evidence type="ECO:0000256" key="1">
    <source>
        <dbReference type="ARBA" id="ARBA00023002"/>
    </source>
</evidence>
<dbReference type="PANTHER" id="PTHR35176:SF6">
    <property type="entry name" value="HEME OXYGENASE HI_0854-RELATED"/>
    <property type="match status" value="1"/>
</dbReference>
<keyword evidence="1" id="KW-0560">Oxidoreductase</keyword>
<evidence type="ECO:0000313" key="4">
    <source>
        <dbReference type="Proteomes" id="UP001398420"/>
    </source>
</evidence>
<dbReference type="Gene3D" id="2.30.110.10">
    <property type="entry name" value="Electron Transport, Fmn-binding Protein, Chain A"/>
    <property type="match status" value="1"/>
</dbReference>
<dbReference type="InterPro" id="IPR011576">
    <property type="entry name" value="Pyridox_Oxase_N"/>
</dbReference>
<dbReference type="SUPFAM" id="SSF50475">
    <property type="entry name" value="FMN-binding split barrel"/>
    <property type="match status" value="1"/>
</dbReference>
<gene>
    <name evidence="3" type="ORF">AAF454_11285</name>
</gene>
<organism evidence="3 4">
    <name type="scientific">Kurthia gibsonii</name>
    <dbReference type="NCBI Taxonomy" id="33946"/>
    <lineage>
        <taxon>Bacteria</taxon>
        <taxon>Bacillati</taxon>
        <taxon>Bacillota</taxon>
        <taxon>Bacilli</taxon>
        <taxon>Bacillales</taxon>
        <taxon>Caryophanaceae</taxon>
        <taxon>Kurthia</taxon>
    </lineage>
</organism>
<evidence type="ECO:0000259" key="2">
    <source>
        <dbReference type="Pfam" id="PF01243"/>
    </source>
</evidence>
<dbReference type="EMBL" id="JBCEWA010000008">
    <property type="protein sequence ID" value="MEL5988985.1"/>
    <property type="molecule type" value="Genomic_DNA"/>
</dbReference>
<evidence type="ECO:0000313" key="3">
    <source>
        <dbReference type="EMBL" id="MEL5988985.1"/>
    </source>
</evidence>
<accession>A0ABU9LLW8</accession>
<dbReference type="Proteomes" id="UP001398420">
    <property type="component" value="Unassembled WGS sequence"/>
</dbReference>